<dbReference type="OrthoDB" id="4150821at2759"/>
<accession>A0A6A5WNJ3</accession>
<dbReference type="Proteomes" id="UP000799779">
    <property type="component" value="Unassembled WGS sequence"/>
</dbReference>
<gene>
    <name evidence="1" type="ORF">P154DRAFT_618343</name>
</gene>
<proteinExistence type="predicted"/>
<reference evidence="1" key="1">
    <citation type="journal article" date="2020" name="Stud. Mycol.">
        <title>101 Dothideomycetes genomes: a test case for predicting lifestyles and emergence of pathogens.</title>
        <authorList>
            <person name="Haridas S."/>
            <person name="Albert R."/>
            <person name="Binder M."/>
            <person name="Bloem J."/>
            <person name="Labutti K."/>
            <person name="Salamov A."/>
            <person name="Andreopoulos B."/>
            <person name="Baker S."/>
            <person name="Barry K."/>
            <person name="Bills G."/>
            <person name="Bluhm B."/>
            <person name="Cannon C."/>
            <person name="Castanera R."/>
            <person name="Culley D."/>
            <person name="Daum C."/>
            <person name="Ezra D."/>
            <person name="Gonzalez J."/>
            <person name="Henrissat B."/>
            <person name="Kuo A."/>
            <person name="Liang C."/>
            <person name="Lipzen A."/>
            <person name="Lutzoni F."/>
            <person name="Magnuson J."/>
            <person name="Mondo S."/>
            <person name="Nolan M."/>
            <person name="Ohm R."/>
            <person name="Pangilinan J."/>
            <person name="Park H.-J."/>
            <person name="Ramirez L."/>
            <person name="Alfaro M."/>
            <person name="Sun H."/>
            <person name="Tritt A."/>
            <person name="Yoshinaga Y."/>
            <person name="Zwiers L.-H."/>
            <person name="Turgeon B."/>
            <person name="Goodwin S."/>
            <person name="Spatafora J."/>
            <person name="Crous P."/>
            <person name="Grigoriev I."/>
        </authorList>
    </citation>
    <scope>NUCLEOTIDE SEQUENCE</scope>
    <source>
        <strain evidence="1">CBS 123094</strain>
    </source>
</reference>
<name>A0A6A5WNJ3_9PLEO</name>
<keyword evidence="2" id="KW-1185">Reference proteome</keyword>
<organism evidence="1 2">
    <name type="scientific">Amniculicola lignicola CBS 123094</name>
    <dbReference type="NCBI Taxonomy" id="1392246"/>
    <lineage>
        <taxon>Eukaryota</taxon>
        <taxon>Fungi</taxon>
        <taxon>Dikarya</taxon>
        <taxon>Ascomycota</taxon>
        <taxon>Pezizomycotina</taxon>
        <taxon>Dothideomycetes</taxon>
        <taxon>Pleosporomycetidae</taxon>
        <taxon>Pleosporales</taxon>
        <taxon>Amniculicolaceae</taxon>
        <taxon>Amniculicola</taxon>
    </lineage>
</organism>
<protein>
    <submittedName>
        <fullName evidence="1">Uncharacterized protein</fullName>
    </submittedName>
</protein>
<evidence type="ECO:0000313" key="2">
    <source>
        <dbReference type="Proteomes" id="UP000799779"/>
    </source>
</evidence>
<sequence>MPIRKAEKKPVPVAEGIQRTGDYSHVFTAPQQYRPIQQRAPIPASLIPSNVPTISTRDLGYFYNIAASLYTDDNRGPSFASVESSDAPPTYGAVPAYEATPPGYANDFQNTAMDASAVLVLWLFRQTRIDVVPIAERFHLGPADRQPLYSLTARPSIRSATEFNELAIQRRDPIYGAWYATCTSEIEPTLDLARPGNWTVAKMVLDSMPVWKKIVAGQVLASSTVSGKGNSLQLSWGDRQTLGPRGDAYGLWWDSGVEGGLAEAFFLIDRWQGFDCQPQGCIRVKPPAKDANGRYQDPRRTQIDLAVLFFHPDGKTPPQFVCTNPETHVRMDIIMAGLMTVLVVETRKRSVIKEFGALPAYDSNAHWDSTFVEEGVDLGWVKLT</sequence>
<dbReference type="AlphaFoldDB" id="A0A6A5WNJ3"/>
<evidence type="ECO:0000313" key="1">
    <source>
        <dbReference type="EMBL" id="KAF2002588.1"/>
    </source>
</evidence>
<dbReference type="EMBL" id="ML977576">
    <property type="protein sequence ID" value="KAF2002588.1"/>
    <property type="molecule type" value="Genomic_DNA"/>
</dbReference>